<dbReference type="GO" id="GO:0003959">
    <property type="term" value="F:NADPH dehydrogenase activity"/>
    <property type="evidence" value="ECO:0007669"/>
    <property type="project" value="InterPro"/>
</dbReference>
<dbReference type="InterPro" id="IPR002938">
    <property type="entry name" value="FAD-bd"/>
</dbReference>
<organism evidence="4 6">
    <name type="scientific">Bosea thiooxidans</name>
    <dbReference type="NCBI Taxonomy" id="53254"/>
    <lineage>
        <taxon>Bacteria</taxon>
        <taxon>Pseudomonadati</taxon>
        <taxon>Pseudomonadota</taxon>
        <taxon>Alphaproteobacteria</taxon>
        <taxon>Hyphomicrobiales</taxon>
        <taxon>Boseaceae</taxon>
        <taxon>Bosea</taxon>
    </lineage>
</organism>
<dbReference type="Proteomes" id="UP000190130">
    <property type="component" value="Unassembled WGS sequence"/>
</dbReference>
<proteinExistence type="predicted"/>
<evidence type="ECO:0000259" key="3">
    <source>
        <dbReference type="Pfam" id="PF01494"/>
    </source>
</evidence>
<dbReference type="InterPro" id="IPR036188">
    <property type="entry name" value="FAD/NAD-bd_sf"/>
</dbReference>
<dbReference type="Pfam" id="PF00724">
    <property type="entry name" value="Oxidored_FMN"/>
    <property type="match status" value="1"/>
</dbReference>
<dbReference type="GO" id="GO:0004497">
    <property type="term" value="F:monooxygenase activity"/>
    <property type="evidence" value="ECO:0007669"/>
    <property type="project" value="UniProtKB-KW"/>
</dbReference>
<evidence type="ECO:0000313" key="5">
    <source>
        <dbReference type="EMBL" id="SKC03787.1"/>
    </source>
</evidence>
<dbReference type="Gene3D" id="3.50.50.60">
    <property type="entry name" value="FAD/NAD(P)-binding domain"/>
    <property type="match status" value="1"/>
</dbReference>
<feature type="region of interest" description="Disordered" evidence="1">
    <location>
        <begin position="743"/>
        <end position="774"/>
    </location>
</feature>
<dbReference type="Gene3D" id="3.20.20.70">
    <property type="entry name" value="Aldolase class I"/>
    <property type="match status" value="1"/>
</dbReference>
<evidence type="ECO:0000313" key="7">
    <source>
        <dbReference type="Proteomes" id="UP000190130"/>
    </source>
</evidence>
<dbReference type="SUPFAM" id="SSF51395">
    <property type="entry name" value="FMN-linked oxidoreductases"/>
    <property type="match status" value="1"/>
</dbReference>
<feature type="domain" description="NADH:flavin oxidoreductase/NADH oxidase N-terminal" evidence="2">
    <location>
        <begin position="396"/>
        <end position="727"/>
    </location>
</feature>
<dbReference type="Proteomes" id="UP000051562">
    <property type="component" value="Unassembled WGS sequence"/>
</dbReference>
<dbReference type="GO" id="GO:0010181">
    <property type="term" value="F:FMN binding"/>
    <property type="evidence" value="ECO:0007669"/>
    <property type="project" value="InterPro"/>
</dbReference>
<evidence type="ECO:0000256" key="1">
    <source>
        <dbReference type="SAM" id="MobiDB-lite"/>
    </source>
</evidence>
<keyword evidence="6" id="KW-1185">Reference proteome</keyword>
<dbReference type="AlphaFoldDB" id="A0A0Q3L712"/>
<feature type="compositionally biased region" description="Basic residues" evidence="1">
    <location>
        <begin position="764"/>
        <end position="774"/>
    </location>
</feature>
<dbReference type="PRINTS" id="PR00420">
    <property type="entry name" value="RNGMNOXGNASE"/>
</dbReference>
<dbReference type="EMBL" id="LMAR01000001">
    <property type="protein sequence ID" value="KQK32524.1"/>
    <property type="molecule type" value="Genomic_DNA"/>
</dbReference>
<evidence type="ECO:0000313" key="6">
    <source>
        <dbReference type="Proteomes" id="UP000051562"/>
    </source>
</evidence>
<dbReference type="SUPFAM" id="SSF51905">
    <property type="entry name" value="FAD/NAD(P)-binding domain"/>
    <property type="match status" value="1"/>
</dbReference>
<dbReference type="InterPro" id="IPR001155">
    <property type="entry name" value="OxRdtase_FMN_N"/>
</dbReference>
<gene>
    <name evidence="4" type="ORF">ARD30_01765</name>
    <name evidence="5" type="ORF">SAMN05660750_03805</name>
</gene>
<reference evidence="4 6" key="1">
    <citation type="submission" date="2015-10" db="EMBL/GenBank/DDBJ databases">
        <title>Draft genome of Bosea thiooxidans.</title>
        <authorList>
            <person name="Wang X."/>
        </authorList>
    </citation>
    <scope>NUCLEOTIDE SEQUENCE [LARGE SCALE GENOMIC DNA]</scope>
    <source>
        <strain evidence="4 6">CGMCC 9174</strain>
    </source>
</reference>
<dbReference type="Pfam" id="PF01494">
    <property type="entry name" value="FAD_binding_3"/>
    <property type="match status" value="1"/>
</dbReference>
<protein>
    <submittedName>
        <fullName evidence="5">Anthraniloyl-CoA monooxygenase</fullName>
    </submittedName>
    <submittedName>
        <fullName evidence="4">Salicylyl-CoA 5-hydroxylase</fullName>
    </submittedName>
</protein>
<dbReference type="InterPro" id="IPR044152">
    <property type="entry name" value="YqjM-like"/>
</dbReference>
<dbReference type="Gene3D" id="3.30.9.20">
    <property type="match status" value="1"/>
</dbReference>
<dbReference type="RefSeq" id="WP_055726469.1">
    <property type="nucleotide sequence ID" value="NZ_FUYX01000011.1"/>
</dbReference>
<dbReference type="NCBIfam" id="NF006101">
    <property type="entry name" value="PRK08255.1"/>
    <property type="match status" value="1"/>
</dbReference>
<dbReference type="OrthoDB" id="9804454at2"/>
<keyword evidence="5" id="KW-0503">Monooxygenase</keyword>
<dbReference type="STRING" id="53254.SAMN05660750_03805"/>
<dbReference type="PANTHER" id="PTHR43303:SF3">
    <property type="entry name" value="BLR3436 PROTEIN"/>
    <property type="match status" value="1"/>
</dbReference>
<evidence type="ECO:0000313" key="4">
    <source>
        <dbReference type="EMBL" id="KQK32524.1"/>
    </source>
</evidence>
<dbReference type="InterPro" id="IPR013785">
    <property type="entry name" value="Aldolase_TIM"/>
</dbReference>
<sequence>MRIAVVGGGPAGLYFALLMKRDWPELTVDVFERNQADDTFGFGVVFSDQTLDTFKAADAQSYAAIRDNFAYWDDIEIHFKDTVHRVPGNGFCGCSRRSLLMLVQARARELGVGLHFGVDIAEAETLRRDYDLVVAADGINSRIRENWRERFQPETDLRPNKFAWMGSTHPFDAFTFFFKETEHGLFIAHCYQYEAGRSTWVLETDPETFERAGLGAMDEAQSAAFLEGVFAEELQGHRLITNRSLWRNFPMIRCRNWVVENVVLIGDAKATAHFSIGSGTKLAMEDAIALHRAMGQAKLDVAAGLKLFETQRREEVEKTQHAADVSLVWFEELRRFWDFEPLRFAFGLMTRSKAITYDNLALRAPEMVAAVDRLVADGLGDLAKRRRDGSPVPPAFQPFKLRGMRVENRMTVSPMCQYSAQDGLPTDWHLMHYGSRAVGGPGLIFTEMTCVAPDARITPGCTGLWNDAQEAAWKRIVDFVHAHSAAKICLQLGHAGRKGATKLMWEGMDRPLRDGAWPVVSASPLPYYPESQVPREMTRIDMDRVTTEFVAAAERGERAGFDMLELHCAHGYLLASFLSPLTNRRTDEYGGSVENRLRFPLEVFRALREIWPCEKPMSVRISATDWAEGGLSAADSVAIAEAFAVEGCDLVDVSTGQTATESRPIYGRMFQTPFSDRIRNEAEVATMCVGNITTADQANTIVAAGRADLVALGRPHLADPSFVLRAAAWYGVDVAQPVQYQPGKDQLMRNTPREREELQELKLKAKPSRHAPVA</sequence>
<evidence type="ECO:0000259" key="2">
    <source>
        <dbReference type="Pfam" id="PF00724"/>
    </source>
</evidence>
<accession>A0A0Q3L712</accession>
<dbReference type="EMBL" id="FUYX01000011">
    <property type="protein sequence ID" value="SKC03787.1"/>
    <property type="molecule type" value="Genomic_DNA"/>
</dbReference>
<dbReference type="GO" id="GO:0071949">
    <property type="term" value="F:FAD binding"/>
    <property type="evidence" value="ECO:0007669"/>
    <property type="project" value="InterPro"/>
</dbReference>
<keyword evidence="5" id="KW-0560">Oxidoreductase</keyword>
<feature type="domain" description="FAD-binding" evidence="3">
    <location>
        <begin position="3"/>
        <end position="297"/>
    </location>
</feature>
<name>A0A0Q3L712_9HYPH</name>
<dbReference type="GO" id="GO:0050661">
    <property type="term" value="F:NADP binding"/>
    <property type="evidence" value="ECO:0007669"/>
    <property type="project" value="InterPro"/>
</dbReference>
<feature type="compositionally biased region" description="Basic and acidic residues" evidence="1">
    <location>
        <begin position="751"/>
        <end position="763"/>
    </location>
</feature>
<dbReference type="PANTHER" id="PTHR43303">
    <property type="entry name" value="NADPH DEHYDROGENASE C23G7.10C-RELATED"/>
    <property type="match status" value="1"/>
</dbReference>
<dbReference type="CDD" id="cd02932">
    <property type="entry name" value="OYE_YqiM_FMN"/>
    <property type="match status" value="1"/>
</dbReference>
<reference evidence="5 7" key="2">
    <citation type="submission" date="2017-02" db="EMBL/GenBank/DDBJ databases">
        <authorList>
            <person name="Peterson S.W."/>
        </authorList>
    </citation>
    <scope>NUCLEOTIDE SEQUENCE [LARGE SCALE GENOMIC DNA]</scope>
    <source>
        <strain evidence="5 7">DSM 9653</strain>
    </source>
</reference>